<feature type="transmembrane region" description="Helical" evidence="1">
    <location>
        <begin position="42"/>
        <end position="61"/>
    </location>
</feature>
<feature type="transmembrane region" description="Helical" evidence="1">
    <location>
        <begin position="12"/>
        <end position="30"/>
    </location>
</feature>
<dbReference type="AlphaFoldDB" id="A0A2I1IQ24"/>
<gene>
    <name evidence="2" type="ORF">CYJ19_01135</name>
</gene>
<proteinExistence type="predicted"/>
<evidence type="ECO:0000313" key="3">
    <source>
        <dbReference type="Proteomes" id="UP000235122"/>
    </source>
</evidence>
<reference evidence="2 3" key="1">
    <citation type="submission" date="2017-12" db="EMBL/GenBank/DDBJ databases">
        <title>Phylogenetic diversity of female urinary microbiome.</title>
        <authorList>
            <person name="Thomas-White K."/>
            <person name="Wolfe A.J."/>
        </authorList>
    </citation>
    <scope>NUCLEOTIDE SEQUENCE [LARGE SCALE GENOMIC DNA]</scope>
    <source>
        <strain evidence="2 3">UMB0402</strain>
    </source>
</reference>
<keyword evidence="1" id="KW-0472">Membrane</keyword>
<evidence type="ECO:0000256" key="1">
    <source>
        <dbReference type="SAM" id="Phobius"/>
    </source>
</evidence>
<keyword evidence="3" id="KW-1185">Reference proteome</keyword>
<name>A0A2I1IQ24_9ACTO</name>
<comment type="caution">
    <text evidence="2">The sequence shown here is derived from an EMBL/GenBank/DDBJ whole genome shotgun (WGS) entry which is preliminary data.</text>
</comment>
<keyword evidence="1" id="KW-0812">Transmembrane</keyword>
<sequence>MNCYSARSEGEYEKNIIIVAGGKLILALVLRAEGTRLNKLCHIALIFLGITLVSLIGYAVTDVLADPGTLACKLGAIARHVAQWTGFVSLVAGGLWVMSLAARAKR</sequence>
<dbReference type="Proteomes" id="UP000235122">
    <property type="component" value="Unassembled WGS sequence"/>
</dbReference>
<feature type="transmembrane region" description="Helical" evidence="1">
    <location>
        <begin position="81"/>
        <end position="102"/>
    </location>
</feature>
<accession>A0A2I1IQ24</accession>
<dbReference type="EMBL" id="PKKO01000001">
    <property type="protein sequence ID" value="PKY73223.1"/>
    <property type="molecule type" value="Genomic_DNA"/>
</dbReference>
<keyword evidence="1" id="KW-1133">Transmembrane helix</keyword>
<organism evidence="2 3">
    <name type="scientific">Winkia neuii</name>
    <dbReference type="NCBI Taxonomy" id="33007"/>
    <lineage>
        <taxon>Bacteria</taxon>
        <taxon>Bacillati</taxon>
        <taxon>Actinomycetota</taxon>
        <taxon>Actinomycetes</taxon>
        <taxon>Actinomycetales</taxon>
        <taxon>Actinomycetaceae</taxon>
        <taxon>Winkia</taxon>
    </lineage>
</organism>
<evidence type="ECO:0000313" key="2">
    <source>
        <dbReference type="EMBL" id="PKY73223.1"/>
    </source>
</evidence>
<protein>
    <submittedName>
        <fullName evidence="2">Uncharacterized protein</fullName>
    </submittedName>
</protein>